<dbReference type="STRING" id="1069536.SINU_00465"/>
<feature type="transmembrane region" description="Helical" evidence="6">
    <location>
        <begin position="244"/>
        <end position="263"/>
    </location>
</feature>
<keyword evidence="4 6" id="KW-1133">Transmembrane helix</keyword>
<sequence length="278" mass="30355">MFGAAFLVALREGLEISLILGIIFSYLRGLNRKDTFKPIWIGAAIAIALSVLVGCILYVATGGEEWHGQIYLEAAIFLAAVGILSYMTFWMKKNSPGMHKGIQSTIDKALKSSGDTSQLVILAFITIIREGIELVMFLLAISIEGKNNFVSLGSGTLVGILLASLIGWGIYQGTTKINLKAFFRVMGNLLIIVAAGLLINAVHEFIELGLIQPVAYLYDLEAILNQRGAVGGILHALIGYTDRLSVTQFIIWLIYMIPALLLFNRNKKKPQVENPALT</sequence>
<dbReference type="PANTHER" id="PTHR31632:SF2">
    <property type="entry name" value="PLASMA MEMBRANE IRON PERMEASE"/>
    <property type="match status" value="1"/>
</dbReference>
<comment type="similarity">
    <text evidence="2">Belongs to the oxidase-dependent Fe transporter (OFeT) (TC 9.A.10.1) family.</text>
</comment>
<comment type="subcellular location">
    <subcellularLocation>
        <location evidence="1">Membrane</location>
        <topology evidence="1">Multi-pass membrane protein</topology>
    </subcellularLocation>
</comment>
<comment type="caution">
    <text evidence="7">The sequence shown here is derived from an EMBL/GenBank/DDBJ whole genome shotgun (WGS) entry which is preliminary data.</text>
</comment>
<dbReference type="Pfam" id="PF03239">
    <property type="entry name" value="FTR1"/>
    <property type="match status" value="1"/>
</dbReference>
<evidence type="ECO:0000256" key="3">
    <source>
        <dbReference type="ARBA" id="ARBA00022692"/>
    </source>
</evidence>
<feature type="transmembrane region" description="Helical" evidence="6">
    <location>
        <begin position="149"/>
        <end position="170"/>
    </location>
</feature>
<dbReference type="GO" id="GO:0015093">
    <property type="term" value="F:ferrous iron transmembrane transporter activity"/>
    <property type="evidence" value="ECO:0007669"/>
    <property type="project" value="TreeGrafter"/>
</dbReference>
<feature type="transmembrane region" description="Helical" evidence="6">
    <location>
        <begin position="6"/>
        <end position="27"/>
    </location>
</feature>
<name>A0A0U1QSU4_9BACL</name>
<evidence type="ECO:0000313" key="7">
    <source>
        <dbReference type="EMBL" id="KLI03868.1"/>
    </source>
</evidence>
<proteinExistence type="inferred from homology"/>
<organism evidence="7 8">
    <name type="scientific">Sporolactobacillus inulinus CASD</name>
    <dbReference type="NCBI Taxonomy" id="1069536"/>
    <lineage>
        <taxon>Bacteria</taxon>
        <taxon>Bacillati</taxon>
        <taxon>Bacillota</taxon>
        <taxon>Bacilli</taxon>
        <taxon>Bacillales</taxon>
        <taxon>Sporolactobacillaceae</taxon>
        <taxon>Sporolactobacillus</taxon>
    </lineage>
</organism>
<dbReference type="Proteomes" id="UP000035553">
    <property type="component" value="Unassembled WGS sequence"/>
</dbReference>
<dbReference type="AlphaFoldDB" id="A0A0U1QSU4"/>
<evidence type="ECO:0000256" key="4">
    <source>
        <dbReference type="ARBA" id="ARBA00022989"/>
    </source>
</evidence>
<reference evidence="7 8" key="1">
    <citation type="journal article" date="2011" name="J. Bacteriol.">
        <title>Draft genome sequence of Sporolactobacillus inulinus strain CASD, an efficient D-lactic acid-producing bacterium with high-concentration lactate tolerance capability.</title>
        <authorList>
            <person name="Yu B."/>
            <person name="Su F."/>
            <person name="Wang L."/>
            <person name="Xu K."/>
            <person name="Zhao B."/>
            <person name="Xu P."/>
        </authorList>
    </citation>
    <scope>NUCLEOTIDE SEQUENCE [LARGE SCALE GENOMIC DNA]</scope>
    <source>
        <strain evidence="7 8">CASD</strain>
    </source>
</reference>
<dbReference type="PANTHER" id="PTHR31632">
    <property type="entry name" value="IRON TRANSPORTER FTH1"/>
    <property type="match status" value="1"/>
</dbReference>
<protein>
    <recommendedName>
        <fullName evidence="9">Iron permease</fullName>
    </recommendedName>
</protein>
<dbReference type="EMBL" id="AFVQ02000006">
    <property type="protein sequence ID" value="KLI03868.1"/>
    <property type="molecule type" value="Genomic_DNA"/>
</dbReference>
<feature type="transmembrane region" description="Helical" evidence="6">
    <location>
        <begin position="39"/>
        <end position="59"/>
    </location>
</feature>
<feature type="transmembrane region" description="Helical" evidence="6">
    <location>
        <begin position="119"/>
        <end position="143"/>
    </location>
</feature>
<dbReference type="GO" id="GO:0033573">
    <property type="term" value="C:high-affinity iron permease complex"/>
    <property type="evidence" value="ECO:0007669"/>
    <property type="project" value="InterPro"/>
</dbReference>
<evidence type="ECO:0000313" key="8">
    <source>
        <dbReference type="Proteomes" id="UP000035553"/>
    </source>
</evidence>
<feature type="transmembrane region" description="Helical" evidence="6">
    <location>
        <begin position="71"/>
        <end position="90"/>
    </location>
</feature>
<evidence type="ECO:0000256" key="1">
    <source>
        <dbReference type="ARBA" id="ARBA00004141"/>
    </source>
</evidence>
<evidence type="ECO:0008006" key="9">
    <source>
        <dbReference type="Google" id="ProtNLM"/>
    </source>
</evidence>
<evidence type="ECO:0000256" key="2">
    <source>
        <dbReference type="ARBA" id="ARBA00008333"/>
    </source>
</evidence>
<keyword evidence="3 6" id="KW-0812">Transmembrane</keyword>
<keyword evidence="8" id="KW-1185">Reference proteome</keyword>
<keyword evidence="5 6" id="KW-0472">Membrane</keyword>
<feature type="transmembrane region" description="Helical" evidence="6">
    <location>
        <begin position="182"/>
        <end position="202"/>
    </location>
</feature>
<evidence type="ECO:0000256" key="5">
    <source>
        <dbReference type="ARBA" id="ARBA00023136"/>
    </source>
</evidence>
<accession>A0A0U1QSU4</accession>
<gene>
    <name evidence="7" type="ORF">SINU_00465</name>
</gene>
<dbReference type="InterPro" id="IPR004923">
    <property type="entry name" value="FTR1/Fip1/EfeU"/>
</dbReference>
<evidence type="ECO:0000256" key="6">
    <source>
        <dbReference type="SAM" id="Phobius"/>
    </source>
</evidence>
<dbReference type="RefSeq" id="WP_010027576.1">
    <property type="nucleotide sequence ID" value="NZ_AFVQ02000006.1"/>
</dbReference>